<dbReference type="SMART" id="SM00260">
    <property type="entry name" value="CheW"/>
    <property type="match status" value="1"/>
</dbReference>
<dbReference type="Gene3D" id="2.30.30.40">
    <property type="entry name" value="SH3 Domains"/>
    <property type="match status" value="1"/>
</dbReference>
<evidence type="ECO:0000313" key="20">
    <source>
        <dbReference type="Proteomes" id="UP001179121"/>
    </source>
</evidence>
<feature type="domain" description="Histidine kinase" evidence="15">
    <location>
        <begin position="684"/>
        <end position="827"/>
    </location>
</feature>
<feature type="modified residue" description="Phosphohistidine" evidence="12">
    <location>
        <position position="373"/>
    </location>
</feature>
<dbReference type="EMBL" id="OX365700">
    <property type="protein sequence ID" value="CAI4032450.1"/>
    <property type="molecule type" value="Genomic_DNA"/>
</dbReference>
<feature type="compositionally biased region" description="Low complexity" evidence="14">
    <location>
        <begin position="289"/>
        <end position="298"/>
    </location>
</feature>
<dbReference type="Pfam" id="PF01584">
    <property type="entry name" value="CheW"/>
    <property type="match status" value="1"/>
</dbReference>
<reference evidence="19" key="1">
    <citation type="submission" date="2022-10" db="EMBL/GenBank/DDBJ databases">
        <authorList>
            <person name="Koch H."/>
        </authorList>
    </citation>
    <scope>NUCLEOTIDE SEQUENCE</scope>
    <source>
        <strain evidence="19">DNF</strain>
    </source>
</reference>
<dbReference type="FunFam" id="3.30.565.10:FF:000016">
    <property type="entry name" value="Chemotaxis protein CheA, putative"/>
    <property type="match status" value="1"/>
</dbReference>
<feature type="domain" description="HPt" evidence="18">
    <location>
        <begin position="150"/>
        <end position="254"/>
    </location>
</feature>
<dbReference type="InterPro" id="IPR004105">
    <property type="entry name" value="CheA-like_dim"/>
</dbReference>
<dbReference type="SMART" id="SM01231">
    <property type="entry name" value="H-kinase_dim"/>
    <property type="match status" value="1"/>
</dbReference>
<dbReference type="PRINTS" id="PR00344">
    <property type="entry name" value="BCTRLSENSOR"/>
</dbReference>
<evidence type="ECO:0000259" key="15">
    <source>
        <dbReference type="PROSITE" id="PS50109"/>
    </source>
</evidence>
<evidence type="ECO:0000256" key="3">
    <source>
        <dbReference type="ARBA" id="ARBA00021495"/>
    </source>
</evidence>
<accession>A0AA86N0R4</accession>
<dbReference type="InterPro" id="IPR051315">
    <property type="entry name" value="Bact_Chemotaxis_CheA"/>
</dbReference>
<dbReference type="PROSITE" id="PS50110">
    <property type="entry name" value="RESPONSE_REGULATORY"/>
    <property type="match status" value="1"/>
</dbReference>
<dbReference type="Proteomes" id="UP001179121">
    <property type="component" value="Chromosome"/>
</dbReference>
<dbReference type="Pfam" id="PF01627">
    <property type="entry name" value="Hpt"/>
    <property type="match status" value="3"/>
</dbReference>
<dbReference type="PANTHER" id="PTHR43395:SF10">
    <property type="entry name" value="CHEMOTAXIS PROTEIN CHEA"/>
    <property type="match status" value="1"/>
</dbReference>
<dbReference type="CDD" id="cd16916">
    <property type="entry name" value="HATPase_CheA-like"/>
    <property type="match status" value="1"/>
</dbReference>
<dbReference type="InterPro" id="IPR036890">
    <property type="entry name" value="HATPase_C_sf"/>
</dbReference>
<dbReference type="SUPFAM" id="SSF50341">
    <property type="entry name" value="CheW-like"/>
    <property type="match status" value="1"/>
</dbReference>
<keyword evidence="6" id="KW-0808">Transferase</keyword>
<keyword evidence="5 13" id="KW-0597">Phosphoprotein</keyword>
<feature type="modified residue" description="Phosphohistidine" evidence="12">
    <location>
        <position position="197"/>
    </location>
</feature>
<evidence type="ECO:0000256" key="12">
    <source>
        <dbReference type="PROSITE-ProRule" id="PRU00110"/>
    </source>
</evidence>
<evidence type="ECO:0000256" key="8">
    <source>
        <dbReference type="ARBA" id="ARBA00022777"/>
    </source>
</evidence>
<dbReference type="PROSITE" id="PS50894">
    <property type="entry name" value="HPT"/>
    <property type="match status" value="3"/>
</dbReference>
<feature type="region of interest" description="Disordered" evidence="14">
    <location>
        <begin position="457"/>
        <end position="496"/>
    </location>
</feature>
<gene>
    <name evidence="19" type="ORF">DNFV4_02880</name>
</gene>
<feature type="modified residue" description="Phosphohistidine" evidence="12">
    <location>
        <position position="50"/>
    </location>
</feature>
<feature type="domain" description="HPt" evidence="18">
    <location>
        <begin position="326"/>
        <end position="430"/>
    </location>
</feature>
<feature type="domain" description="Response regulatory" evidence="16">
    <location>
        <begin position="997"/>
        <end position="1113"/>
    </location>
</feature>
<keyword evidence="8 19" id="KW-0418">Kinase</keyword>
<feature type="region of interest" description="Disordered" evidence="14">
    <location>
        <begin position="276"/>
        <end position="298"/>
    </location>
</feature>
<dbReference type="InterPro" id="IPR002545">
    <property type="entry name" value="CheW-lke_dom"/>
</dbReference>
<organism evidence="19 20">
    <name type="scientific">Nitrospira tepida</name>
    <dbReference type="NCBI Taxonomy" id="2973512"/>
    <lineage>
        <taxon>Bacteria</taxon>
        <taxon>Pseudomonadati</taxon>
        <taxon>Nitrospirota</taxon>
        <taxon>Nitrospiria</taxon>
        <taxon>Nitrospirales</taxon>
        <taxon>Nitrospiraceae</taxon>
        <taxon>Nitrospira</taxon>
    </lineage>
</organism>
<dbReference type="Gene3D" id="1.20.120.160">
    <property type="entry name" value="HPT domain"/>
    <property type="match status" value="3"/>
</dbReference>
<dbReference type="InterPro" id="IPR004358">
    <property type="entry name" value="Sig_transdc_His_kin-like_C"/>
</dbReference>
<sequence>MGNEFDKNQLVDIFVAESSDAVSSMQAALNPADQSLPSPQVAQEQKALAHRTKGAALLYEFPTLGKLCDMLEHLFERATEFSSSDWPRVVGTLRALVDAAQVQINAIAHSHQEQDDSLTAVKAEYAEALMLLKAAQEPQQAELPDASYLMPAIDDEVMSYFLPEMEEHLGRIQAHLEHLSANPDDPDRMHQLFRSVHTVKGSAHTVGFTVIGDVALPLEERLGETRDDRSAISASLLELTAETMRVVRRLLARDTAQLDSLQRDVPALLSRLQASRPASVLQPDGGRQVPSSTPISVPSTTVAPLETGTVVEPAHHPDELTAEYLCPVLDPEVLSYFVPEAQEHLDALEALLLKLEKAPHSMDLIHQLFRSAHTLKGSALTVGFTCIGDLVHYVEDLMGALREGRMKLLAGMTDLILRSIDVVRLLMRRDPSTLPQVRERFRAVAKELQAFASPSAAGAVAPAQASPPAERASPAAQEAREAPQSEESSGSQGHDVIRVNRERLERLLNLVGELVIGRGRLEQRLLVLEHLSNQVQSFKGKMLETVRSFEEKHSFTLPTATPSAGPPSSPAHVPGLQDFGALEFDKYDDFNILARRISEVTADVTEAMAQLSGSIRQAREDMSQLQHLTLGMRDEIARARMVAIGTPFTRFRRAVREMARATGKEVTLVTSGEHTEVDTGIVERLVEPLVHLVRNAVYHGIEPAGVRVAQCKPAVGTVYLHAAHRGNAVVIEVEDDGAGIDTDKVKAKAVAKGLVSAALAKTMPDSEAMKLIFLPGFSTADEVGDQAGRGVGLDAVKKVIESMNGFVEIETAKGVGTKFTLSLPLTLLIATALIVRAGTQRYAIPLPSVREVTIPTDNTLQRIASDWVLHAGNEAIPVQSLTHALSGIPAEVPELSPIVIVRAPTGSLGLAVDELLGRQEIVVKSLGSLKVLERSSFGGASIDPEGRVILVVDVTRLGQGDRVAALSAVEAADPPQLSDQGSLSGAAAQEEAPTGPAILLIDDSLSIRKFVARMLENAGYAVDTAVDGEDGLRKAAANRYRLVITDLEMPKLNGYEVIQALRGRAQSQTLPIVVMTTRAGDKHRQLALNIGASGYIAKPVEERALIAEVERWLQLPQSMRT</sequence>
<dbReference type="SMART" id="SM00073">
    <property type="entry name" value="HPT"/>
    <property type="match status" value="3"/>
</dbReference>
<dbReference type="InterPro" id="IPR011006">
    <property type="entry name" value="CheY-like_superfamily"/>
</dbReference>
<dbReference type="SMART" id="SM00448">
    <property type="entry name" value="REC"/>
    <property type="match status" value="1"/>
</dbReference>
<evidence type="ECO:0000256" key="7">
    <source>
        <dbReference type="ARBA" id="ARBA00022741"/>
    </source>
</evidence>
<evidence type="ECO:0000313" key="19">
    <source>
        <dbReference type="EMBL" id="CAI4032450.1"/>
    </source>
</evidence>
<dbReference type="InterPro" id="IPR036641">
    <property type="entry name" value="HPT_dom_sf"/>
</dbReference>
<dbReference type="InterPro" id="IPR008207">
    <property type="entry name" value="Sig_transdc_His_kin_Hpt_dom"/>
</dbReference>
<evidence type="ECO:0000256" key="2">
    <source>
        <dbReference type="ARBA" id="ARBA00012438"/>
    </source>
</evidence>
<evidence type="ECO:0000259" key="16">
    <source>
        <dbReference type="PROSITE" id="PS50110"/>
    </source>
</evidence>
<evidence type="ECO:0000256" key="10">
    <source>
        <dbReference type="ARBA" id="ARBA00023012"/>
    </source>
</evidence>
<comment type="catalytic activity">
    <reaction evidence="1">
        <text>ATP + protein L-histidine = ADP + protein N-phospho-L-histidine.</text>
        <dbReference type="EC" id="2.7.13.3"/>
    </reaction>
</comment>
<dbReference type="Pfam" id="PF02518">
    <property type="entry name" value="HATPase_c"/>
    <property type="match status" value="1"/>
</dbReference>
<evidence type="ECO:0000256" key="9">
    <source>
        <dbReference type="ARBA" id="ARBA00022840"/>
    </source>
</evidence>
<dbReference type="GO" id="GO:0000155">
    <property type="term" value="F:phosphorelay sensor kinase activity"/>
    <property type="evidence" value="ECO:0007669"/>
    <property type="project" value="InterPro"/>
</dbReference>
<dbReference type="PANTHER" id="PTHR43395">
    <property type="entry name" value="SENSOR HISTIDINE KINASE CHEA"/>
    <property type="match status" value="1"/>
</dbReference>
<dbReference type="InterPro" id="IPR005467">
    <property type="entry name" value="His_kinase_dom"/>
</dbReference>
<keyword evidence="7" id="KW-0547">Nucleotide-binding</keyword>
<dbReference type="InterPro" id="IPR003594">
    <property type="entry name" value="HATPase_dom"/>
</dbReference>
<dbReference type="SUPFAM" id="SSF47384">
    <property type="entry name" value="Homodimeric domain of signal transducing histidine kinase"/>
    <property type="match status" value="1"/>
</dbReference>
<feature type="domain" description="CheW-like" evidence="17">
    <location>
        <begin position="829"/>
        <end position="963"/>
    </location>
</feature>
<protein>
    <recommendedName>
        <fullName evidence="3">Chemotaxis protein CheA</fullName>
        <ecNumber evidence="2">2.7.13.3</ecNumber>
    </recommendedName>
</protein>
<dbReference type="SUPFAM" id="SSF52172">
    <property type="entry name" value="CheY-like"/>
    <property type="match status" value="1"/>
</dbReference>
<evidence type="ECO:0000256" key="4">
    <source>
        <dbReference type="ARBA" id="ARBA00022500"/>
    </source>
</evidence>
<dbReference type="SMART" id="SM00387">
    <property type="entry name" value="HATPase_c"/>
    <property type="match status" value="1"/>
</dbReference>
<dbReference type="Pfam" id="PF00072">
    <property type="entry name" value="Response_reg"/>
    <property type="match status" value="1"/>
</dbReference>
<dbReference type="InterPro" id="IPR036061">
    <property type="entry name" value="CheW-like_dom_sf"/>
</dbReference>
<dbReference type="GO" id="GO:0006935">
    <property type="term" value="P:chemotaxis"/>
    <property type="evidence" value="ECO:0007669"/>
    <property type="project" value="InterPro"/>
</dbReference>
<dbReference type="Gene3D" id="3.40.50.2300">
    <property type="match status" value="1"/>
</dbReference>
<keyword evidence="20" id="KW-1185">Reference proteome</keyword>
<dbReference type="CDD" id="cd00088">
    <property type="entry name" value="HPT"/>
    <property type="match status" value="3"/>
</dbReference>
<dbReference type="RefSeq" id="WP_289269172.1">
    <property type="nucleotide sequence ID" value="NZ_OX365700.1"/>
</dbReference>
<evidence type="ECO:0000256" key="13">
    <source>
        <dbReference type="PROSITE-ProRule" id="PRU00169"/>
    </source>
</evidence>
<dbReference type="Gene3D" id="3.30.565.10">
    <property type="entry name" value="Histidine kinase-like ATPase, C-terminal domain"/>
    <property type="match status" value="1"/>
</dbReference>
<name>A0AA86N0R4_9BACT</name>
<dbReference type="GO" id="GO:0005737">
    <property type="term" value="C:cytoplasm"/>
    <property type="evidence" value="ECO:0007669"/>
    <property type="project" value="InterPro"/>
</dbReference>
<dbReference type="PROSITE" id="PS50109">
    <property type="entry name" value="HIS_KIN"/>
    <property type="match status" value="1"/>
</dbReference>
<keyword evidence="9" id="KW-0067">ATP-binding</keyword>
<dbReference type="Gene3D" id="1.10.287.560">
    <property type="entry name" value="Histidine kinase CheA-like, homodimeric domain"/>
    <property type="match status" value="1"/>
</dbReference>
<dbReference type="KEGG" id="nti:DNFV4_02880"/>
<keyword evidence="10" id="KW-0902">Two-component regulatory system</keyword>
<dbReference type="InterPro" id="IPR037006">
    <property type="entry name" value="CheA-like_homodim_sf"/>
</dbReference>
<proteinExistence type="predicted"/>
<dbReference type="AlphaFoldDB" id="A0AA86N0R4"/>
<evidence type="ECO:0000259" key="17">
    <source>
        <dbReference type="PROSITE" id="PS50851"/>
    </source>
</evidence>
<feature type="compositionally biased region" description="Low complexity" evidence="14">
    <location>
        <begin position="457"/>
        <end position="477"/>
    </location>
</feature>
<dbReference type="EC" id="2.7.13.3" evidence="2"/>
<evidence type="ECO:0000256" key="11">
    <source>
        <dbReference type="ARBA" id="ARBA00035100"/>
    </source>
</evidence>
<feature type="modified residue" description="4-aspartylphosphate" evidence="13">
    <location>
        <position position="1046"/>
    </location>
</feature>
<comment type="function">
    <text evidence="11">Involved in the transmission of sensory signals from the chemoreceptors to the flagellar motors. CheA is autophosphorylated; it can transfer its phosphate group to either CheB or CheY.</text>
</comment>
<feature type="domain" description="HPt" evidence="18">
    <location>
        <begin position="3"/>
        <end position="107"/>
    </location>
</feature>
<dbReference type="SUPFAM" id="SSF47226">
    <property type="entry name" value="Histidine-containing phosphotransfer domain, HPT domain"/>
    <property type="match status" value="3"/>
</dbReference>
<evidence type="ECO:0000259" key="18">
    <source>
        <dbReference type="PROSITE" id="PS50894"/>
    </source>
</evidence>
<dbReference type="SUPFAM" id="SSF55874">
    <property type="entry name" value="ATPase domain of HSP90 chaperone/DNA topoisomerase II/histidine kinase"/>
    <property type="match status" value="1"/>
</dbReference>
<evidence type="ECO:0000256" key="5">
    <source>
        <dbReference type="ARBA" id="ARBA00022553"/>
    </source>
</evidence>
<dbReference type="PROSITE" id="PS50851">
    <property type="entry name" value="CHEW"/>
    <property type="match status" value="1"/>
</dbReference>
<evidence type="ECO:0000256" key="14">
    <source>
        <dbReference type="SAM" id="MobiDB-lite"/>
    </source>
</evidence>
<dbReference type="InterPro" id="IPR001789">
    <property type="entry name" value="Sig_transdc_resp-reg_receiver"/>
</dbReference>
<keyword evidence="4" id="KW-0145">Chemotaxis</keyword>
<dbReference type="InterPro" id="IPR036097">
    <property type="entry name" value="HisK_dim/P_sf"/>
</dbReference>
<evidence type="ECO:0000256" key="1">
    <source>
        <dbReference type="ARBA" id="ARBA00000085"/>
    </source>
</evidence>
<dbReference type="Pfam" id="PF02895">
    <property type="entry name" value="H-kinase_dim"/>
    <property type="match status" value="1"/>
</dbReference>
<evidence type="ECO:0000256" key="6">
    <source>
        <dbReference type="ARBA" id="ARBA00022679"/>
    </source>
</evidence>